<feature type="compositionally biased region" description="Acidic residues" evidence="1">
    <location>
        <begin position="447"/>
        <end position="457"/>
    </location>
</feature>
<evidence type="ECO:0000259" key="2">
    <source>
        <dbReference type="PROSITE" id="PS50916"/>
    </source>
</evidence>
<dbReference type="Proteomes" id="UP001152320">
    <property type="component" value="Chromosome 16"/>
</dbReference>
<dbReference type="SUPFAM" id="SSF57903">
    <property type="entry name" value="FYVE/PHD zinc finger"/>
    <property type="match status" value="1"/>
</dbReference>
<feature type="region of interest" description="Disordered" evidence="1">
    <location>
        <begin position="1088"/>
        <end position="1130"/>
    </location>
</feature>
<feature type="compositionally biased region" description="Polar residues" evidence="1">
    <location>
        <begin position="517"/>
        <end position="533"/>
    </location>
</feature>
<feature type="region of interest" description="Disordered" evidence="1">
    <location>
        <begin position="78"/>
        <end position="98"/>
    </location>
</feature>
<dbReference type="CDD" id="cd15747">
    <property type="entry name" value="FYVE_Slp3_4_5"/>
    <property type="match status" value="1"/>
</dbReference>
<gene>
    <name evidence="3" type="ORF">HOLleu_31614</name>
</gene>
<feature type="region of interest" description="Disordered" evidence="1">
    <location>
        <begin position="1154"/>
        <end position="1211"/>
    </location>
</feature>
<feature type="compositionally biased region" description="Basic and acidic residues" evidence="1">
    <location>
        <begin position="174"/>
        <end position="185"/>
    </location>
</feature>
<dbReference type="GO" id="GO:0031267">
    <property type="term" value="F:small GTPase binding"/>
    <property type="evidence" value="ECO:0007669"/>
    <property type="project" value="InterPro"/>
</dbReference>
<feature type="region of interest" description="Disordered" evidence="1">
    <location>
        <begin position="799"/>
        <end position="829"/>
    </location>
</feature>
<feature type="compositionally biased region" description="Polar residues" evidence="1">
    <location>
        <begin position="283"/>
        <end position="297"/>
    </location>
</feature>
<keyword evidence="4" id="KW-1185">Reference proteome</keyword>
<feature type="domain" description="RabBD" evidence="2">
    <location>
        <begin position="1"/>
        <end position="81"/>
    </location>
</feature>
<evidence type="ECO:0000256" key="1">
    <source>
        <dbReference type="SAM" id="MobiDB-lite"/>
    </source>
</evidence>
<dbReference type="Gene3D" id="3.30.40.10">
    <property type="entry name" value="Zinc/RING finger domain, C3HC4 (zinc finger)"/>
    <property type="match status" value="2"/>
</dbReference>
<feature type="region of interest" description="Disordered" evidence="1">
    <location>
        <begin position="151"/>
        <end position="303"/>
    </location>
</feature>
<dbReference type="InterPro" id="IPR010911">
    <property type="entry name" value="Rab_BD"/>
</dbReference>
<dbReference type="PROSITE" id="PS50916">
    <property type="entry name" value="RABBD"/>
    <property type="match status" value="1"/>
</dbReference>
<evidence type="ECO:0000313" key="3">
    <source>
        <dbReference type="EMBL" id="KAJ8026704.1"/>
    </source>
</evidence>
<name>A0A9Q1BIA0_HOLLE</name>
<feature type="compositionally biased region" description="Acidic residues" evidence="1">
    <location>
        <begin position="482"/>
        <end position="498"/>
    </location>
</feature>
<feature type="region of interest" description="Disordered" evidence="1">
    <location>
        <begin position="968"/>
        <end position="988"/>
    </location>
</feature>
<feature type="region of interest" description="Disordered" evidence="1">
    <location>
        <begin position="341"/>
        <end position="647"/>
    </location>
</feature>
<protein>
    <submittedName>
        <fullName evidence="3">Synaptotagmin-like protein 5</fullName>
    </submittedName>
</protein>
<feature type="compositionally biased region" description="Acidic residues" evidence="1">
    <location>
        <begin position="584"/>
        <end position="622"/>
    </location>
</feature>
<feature type="compositionally biased region" description="Polar residues" evidence="1">
    <location>
        <begin position="465"/>
        <end position="480"/>
    </location>
</feature>
<dbReference type="InterPro" id="IPR013083">
    <property type="entry name" value="Znf_RING/FYVE/PHD"/>
</dbReference>
<feature type="compositionally biased region" description="Low complexity" evidence="1">
    <location>
        <begin position="1107"/>
        <end position="1130"/>
    </location>
</feature>
<feature type="compositionally biased region" description="Acidic residues" evidence="1">
    <location>
        <begin position="630"/>
        <end position="642"/>
    </location>
</feature>
<accession>A0A9Q1BIA0</accession>
<comment type="caution">
    <text evidence="3">The sequence shown here is derived from an EMBL/GenBank/DDBJ whole genome shotgun (WGS) entry which is preliminary data.</text>
</comment>
<organism evidence="3 4">
    <name type="scientific">Holothuria leucospilota</name>
    <name type="common">Black long sea cucumber</name>
    <name type="synonym">Mertensiothuria leucospilota</name>
    <dbReference type="NCBI Taxonomy" id="206669"/>
    <lineage>
        <taxon>Eukaryota</taxon>
        <taxon>Metazoa</taxon>
        <taxon>Echinodermata</taxon>
        <taxon>Eleutherozoa</taxon>
        <taxon>Echinozoa</taxon>
        <taxon>Holothuroidea</taxon>
        <taxon>Aspidochirotacea</taxon>
        <taxon>Aspidochirotida</taxon>
        <taxon>Holothuriidae</taxon>
        <taxon>Holothuria</taxon>
    </lineage>
</organism>
<dbReference type="AlphaFoldDB" id="A0A9Q1BIA0"/>
<sequence>MINLDHLNDEEREIIERVILRDENERLREEERVKAAVTVLTLLVTYCNFSKEAMANSGDSDALVHPVQEFVVKHGRYQTDQGQSSNGNQRPNVHQKSQVFKPVFPVNVSKELESSVTPDQQNVKKHRPPPPPVKKRNEDVTKEIENLIHDDQQKIQKRHAPLPPVQKNSGSAIKELERSMGERSKAPYPLDEQGGPPVEQRGPPVKQRGPPVKQKGHLPEQKGLSIEQRSPQIKERGPPFAQRGPPVEQRDDGNIGMVVKRLAPSVPGDVVRLQMVEEERESSINSVENGNSSNSRSHQNEPDTVILKTVQPMELQQKSDALMAGNEIIVAAVVEDVQMQLGKGEEDSSEGHVSPSVAESGDDSANLIKDIPELGVDSSDNGFGESIRTGHSFGRELGDPFKRTHEDPRQRGHFKETYVDHSVSSISTDGDMPDEETITERLKTLEEIEVGEEDTDLETSPGPLSPQSQFGYYSQTSVDLSSGDEDDINTEEDEDDGEVVLLPDVPIIKVEDYSDPASLQGQFNASRSESPSGQDPYYYSVDNGNDRSHDPSVPGVDTSSDSDGIDKNLLTVSNAIFLTREHEDSQEDHWEEQEEEERFSEEDGDDTVSDDGDSDGETEEDERQNVVPNDEVEDEEILEDEGLHDSITGEQEVADVDDTSEDSGFAIPSSLDEGLAYLGLFSRKLKSELHQLRKQGAVKTGGSESGNERVCHRCRKELGLIFDSGDICPRCNNKVCNACQVYTPSGKKWFCTVCDKQLQIKLGSPDWVGSKTDEDENFPQLHGSQLVKVALENSRANSTVTSLADENESRRNVTFDSPHHKPASSDLGQGLQRYPKHAVASNNNEALHKHWHAGSQGWGQNNFSAGLSTPRNVKRPYERSYSFDKRYVEGRRLQNFDETDSHDFNIVSRGPLKKKEHLPGQPFWWPSGPSANSVDSGVSVACSGSTCSNGAGDGDSDNGLDLSAEYLESEGSSGEEDHVKSVSTQTEDQDRTCEVYLDGKVHEVEAPVAFTDYVVLDTVQEAVIAYDSDNPKSFRNKQPKRLTCDIVGDDAEIKTLLRRDSTGSEKESTPKIRWTFFRSQSAERQKLIPNEPHVFIPVRRAPPLPDSDPSSSSEGSPVDLPSLDCSTDSDSSLDLDAKLSDNVTLIQSLIKGVQDETDSPRGGEGVNKADEVLNSSVSYPGTSMEEGKPVTSLEEVTTIPPPKKRLKAPNLNFADSEDEAEVIEESPDSLKGPDLLLLAALSRASTESDLSVILEDPEEDRSIQSV</sequence>
<dbReference type="EMBL" id="JAIZAY010000016">
    <property type="protein sequence ID" value="KAJ8026704.1"/>
    <property type="molecule type" value="Genomic_DNA"/>
</dbReference>
<dbReference type="OrthoDB" id="10072397at2759"/>
<dbReference type="InterPro" id="IPR011011">
    <property type="entry name" value="Znf_FYVE_PHD"/>
</dbReference>
<dbReference type="InterPro" id="IPR041282">
    <property type="entry name" value="FYVE_2"/>
</dbReference>
<dbReference type="Pfam" id="PF02318">
    <property type="entry name" value="FYVE_2"/>
    <property type="match status" value="1"/>
</dbReference>
<dbReference type="GO" id="GO:0006886">
    <property type="term" value="P:intracellular protein transport"/>
    <property type="evidence" value="ECO:0007669"/>
    <property type="project" value="InterPro"/>
</dbReference>
<evidence type="ECO:0000313" key="4">
    <source>
        <dbReference type="Proteomes" id="UP001152320"/>
    </source>
</evidence>
<feature type="compositionally biased region" description="Basic and acidic residues" evidence="1">
    <location>
        <begin position="807"/>
        <end position="819"/>
    </location>
</feature>
<reference evidence="3" key="1">
    <citation type="submission" date="2021-10" db="EMBL/GenBank/DDBJ databases">
        <title>Tropical sea cucumber genome reveals ecological adaptation and Cuvierian tubules defense mechanism.</title>
        <authorList>
            <person name="Chen T."/>
        </authorList>
    </citation>
    <scope>NUCLEOTIDE SEQUENCE</scope>
    <source>
        <strain evidence="3">Nanhai2018</strain>
        <tissue evidence="3">Muscle</tissue>
    </source>
</reference>
<feature type="compositionally biased region" description="Basic and acidic residues" evidence="1">
    <location>
        <begin position="393"/>
        <end position="419"/>
    </location>
</feature>
<feature type="region of interest" description="Disordered" evidence="1">
    <location>
        <begin position="111"/>
        <end position="138"/>
    </location>
</feature>
<proteinExistence type="predicted"/>